<organism evidence="1 2">
    <name type="scientific">Dillenia turbinata</name>
    <dbReference type="NCBI Taxonomy" id="194707"/>
    <lineage>
        <taxon>Eukaryota</taxon>
        <taxon>Viridiplantae</taxon>
        <taxon>Streptophyta</taxon>
        <taxon>Embryophyta</taxon>
        <taxon>Tracheophyta</taxon>
        <taxon>Spermatophyta</taxon>
        <taxon>Magnoliopsida</taxon>
        <taxon>eudicotyledons</taxon>
        <taxon>Gunneridae</taxon>
        <taxon>Pentapetalae</taxon>
        <taxon>Dilleniales</taxon>
        <taxon>Dilleniaceae</taxon>
        <taxon>Dillenia</taxon>
    </lineage>
</organism>
<dbReference type="AlphaFoldDB" id="A0AAN8ZDU3"/>
<name>A0AAN8ZDU3_9MAGN</name>
<reference evidence="1 2" key="1">
    <citation type="submission" date="2023-12" db="EMBL/GenBank/DDBJ databases">
        <title>A high-quality genome assembly for Dillenia turbinata (Dilleniales).</title>
        <authorList>
            <person name="Chanderbali A."/>
        </authorList>
    </citation>
    <scope>NUCLEOTIDE SEQUENCE [LARGE SCALE GENOMIC DNA]</scope>
    <source>
        <strain evidence="1">LSX21</strain>
        <tissue evidence="1">Leaf</tissue>
    </source>
</reference>
<protein>
    <submittedName>
        <fullName evidence="1">Uncharacterized protein</fullName>
    </submittedName>
</protein>
<accession>A0AAN8ZDU3</accession>
<keyword evidence="2" id="KW-1185">Reference proteome</keyword>
<evidence type="ECO:0000313" key="1">
    <source>
        <dbReference type="EMBL" id="KAK6934127.1"/>
    </source>
</evidence>
<dbReference type="Proteomes" id="UP001370490">
    <property type="component" value="Unassembled WGS sequence"/>
</dbReference>
<evidence type="ECO:0000313" key="2">
    <source>
        <dbReference type="Proteomes" id="UP001370490"/>
    </source>
</evidence>
<sequence>MKLRNLILSPIKRPQLSCGRPQIFTLVAKVPQSSRNIRLVSVGILQPLQEKLALSPYTEDPEM</sequence>
<proteinExistence type="predicted"/>
<gene>
    <name evidence="1" type="ORF">RJ641_034282</name>
</gene>
<dbReference type="EMBL" id="JBAMMX010000008">
    <property type="protein sequence ID" value="KAK6934127.1"/>
    <property type="molecule type" value="Genomic_DNA"/>
</dbReference>
<comment type="caution">
    <text evidence="1">The sequence shown here is derived from an EMBL/GenBank/DDBJ whole genome shotgun (WGS) entry which is preliminary data.</text>
</comment>